<dbReference type="PANTHER" id="PTHR32523">
    <property type="entry name" value="PHYTOL KINASE 1, CHLOROPLASTIC"/>
    <property type="match status" value="1"/>
</dbReference>
<keyword evidence="9" id="KW-0548">Nucleotidyltransferase</keyword>
<organism evidence="9 10">
    <name type="scientific">Bellilinea caldifistulae</name>
    <dbReference type="NCBI Taxonomy" id="360411"/>
    <lineage>
        <taxon>Bacteria</taxon>
        <taxon>Bacillati</taxon>
        <taxon>Chloroflexota</taxon>
        <taxon>Anaerolineae</taxon>
        <taxon>Anaerolineales</taxon>
        <taxon>Anaerolineaceae</taxon>
        <taxon>Bellilinea</taxon>
    </lineage>
</organism>
<evidence type="ECO:0000256" key="6">
    <source>
        <dbReference type="ARBA" id="ARBA00022989"/>
    </source>
</evidence>
<evidence type="ECO:0000256" key="3">
    <source>
        <dbReference type="ARBA" id="ARBA00022692"/>
    </source>
</evidence>
<comment type="subcellular location">
    <subcellularLocation>
        <location evidence="1">Membrane</location>
        <topology evidence="1">Multi-pass membrane protein</topology>
    </subcellularLocation>
</comment>
<keyword evidence="7 8" id="KW-0472">Membrane</keyword>
<evidence type="ECO:0000256" key="1">
    <source>
        <dbReference type="ARBA" id="ARBA00004141"/>
    </source>
</evidence>
<feature type="transmembrane region" description="Helical" evidence="8">
    <location>
        <begin position="39"/>
        <end position="56"/>
    </location>
</feature>
<comment type="caution">
    <text evidence="9">The sequence shown here is derived from an EMBL/GenBank/DDBJ whole genome shotgun (WGS) entry which is preliminary data.</text>
</comment>
<proteinExistence type="predicted"/>
<dbReference type="OrthoDB" id="157153at2"/>
<dbReference type="EMBL" id="LGHJ01000029">
    <property type="protein sequence ID" value="KPL70789.1"/>
    <property type="molecule type" value="Genomic_DNA"/>
</dbReference>
<evidence type="ECO:0000256" key="7">
    <source>
        <dbReference type="ARBA" id="ARBA00023136"/>
    </source>
</evidence>
<feature type="transmembrane region" description="Helical" evidence="8">
    <location>
        <begin position="106"/>
        <end position="123"/>
    </location>
</feature>
<evidence type="ECO:0000256" key="4">
    <source>
        <dbReference type="ARBA" id="ARBA00022777"/>
    </source>
</evidence>
<feature type="transmembrane region" description="Helical" evidence="8">
    <location>
        <begin position="196"/>
        <end position="215"/>
    </location>
</feature>
<gene>
    <name evidence="9" type="ORF">AC812_16730</name>
</gene>
<feature type="transmembrane region" description="Helical" evidence="8">
    <location>
        <begin position="6"/>
        <end position="27"/>
    </location>
</feature>
<sequence length="235" mass="25692">MLGNNLLALVVTFALALLWLRFNDFLAHRGWISSQLSRKIIHAGTGPIFVLCWLLFTDQSSSRWLAALVPFAITIQFFLIGIGVIRDQAAVDGMSRSGDPREILRGPLLYGIVFVILTIVYWYDSPIGITALMMMCGGDGLADVIGKRIPGKPLPWSPRKTWFGTAAMFFAGWLFSIVILSVFVISGKLSHSLSSLLLPVTGLALIATAIESLPMKDIDNLTVPLGCVVLGHFLF</sequence>
<keyword evidence="3 8" id="KW-0812">Transmembrane</keyword>
<dbReference type="PANTHER" id="PTHR32523:SF8">
    <property type="entry name" value="DOLICHOL KINASE"/>
    <property type="match status" value="1"/>
</dbReference>
<keyword evidence="2 9" id="KW-0808">Transferase</keyword>
<dbReference type="GO" id="GO:0016779">
    <property type="term" value="F:nucleotidyltransferase activity"/>
    <property type="evidence" value="ECO:0007669"/>
    <property type="project" value="UniProtKB-KW"/>
</dbReference>
<dbReference type="Proteomes" id="UP000050514">
    <property type="component" value="Unassembled WGS sequence"/>
</dbReference>
<dbReference type="GO" id="GO:0016020">
    <property type="term" value="C:membrane"/>
    <property type="evidence" value="ECO:0007669"/>
    <property type="project" value="UniProtKB-SubCell"/>
</dbReference>
<dbReference type="AlphaFoldDB" id="A0A0P6WPT5"/>
<dbReference type="STRING" id="360411.AC812_16730"/>
<keyword evidence="10" id="KW-1185">Reference proteome</keyword>
<reference evidence="9 10" key="1">
    <citation type="submission" date="2015-07" db="EMBL/GenBank/DDBJ databases">
        <title>Draft genome of Bellilinea caldifistulae DSM 17877.</title>
        <authorList>
            <person name="Hemp J."/>
            <person name="Ward L.M."/>
            <person name="Pace L.A."/>
            <person name="Fischer W.W."/>
        </authorList>
    </citation>
    <scope>NUCLEOTIDE SEQUENCE [LARGE SCALE GENOMIC DNA]</scope>
    <source>
        <strain evidence="9 10">GOMI-1</strain>
    </source>
</reference>
<evidence type="ECO:0000256" key="2">
    <source>
        <dbReference type="ARBA" id="ARBA00022679"/>
    </source>
</evidence>
<dbReference type="GO" id="GO:0016301">
    <property type="term" value="F:kinase activity"/>
    <property type="evidence" value="ECO:0007669"/>
    <property type="project" value="UniProtKB-KW"/>
</dbReference>
<accession>A0A0P6WPT5</accession>
<dbReference type="InterPro" id="IPR039606">
    <property type="entry name" value="Phytol/farnesol_kinase"/>
</dbReference>
<feature type="transmembrane region" description="Helical" evidence="8">
    <location>
        <begin position="162"/>
        <end position="184"/>
    </location>
</feature>
<feature type="transmembrane region" description="Helical" evidence="8">
    <location>
        <begin position="62"/>
        <end position="85"/>
    </location>
</feature>
<evidence type="ECO:0000313" key="9">
    <source>
        <dbReference type="EMBL" id="KPL70789.1"/>
    </source>
</evidence>
<evidence type="ECO:0000256" key="8">
    <source>
        <dbReference type="SAM" id="Phobius"/>
    </source>
</evidence>
<keyword evidence="6 8" id="KW-1133">Transmembrane helix</keyword>
<dbReference type="RefSeq" id="WP_061916883.1">
    <property type="nucleotide sequence ID" value="NZ_DF967971.1"/>
</dbReference>
<keyword evidence="4" id="KW-0418">Kinase</keyword>
<keyword evidence="5" id="KW-0809">Transit peptide</keyword>
<evidence type="ECO:0000313" key="10">
    <source>
        <dbReference type="Proteomes" id="UP000050514"/>
    </source>
</evidence>
<protein>
    <submittedName>
        <fullName evidence="9">Phosphatidate cytidylyltransferase</fullName>
    </submittedName>
</protein>
<name>A0A0P6WPT5_9CHLR</name>
<evidence type="ECO:0000256" key="5">
    <source>
        <dbReference type="ARBA" id="ARBA00022946"/>
    </source>
</evidence>